<keyword evidence="4" id="KW-1185">Reference proteome</keyword>
<evidence type="ECO:0000313" key="3">
    <source>
        <dbReference type="EMBL" id="PRY47734.1"/>
    </source>
</evidence>
<feature type="domain" description="S-adenosylmethionine-dependent methyltransferase Rv2258c-like winged HTH" evidence="2">
    <location>
        <begin position="41"/>
        <end position="107"/>
    </location>
</feature>
<dbReference type="GO" id="GO:0008168">
    <property type="term" value="F:methyltransferase activity"/>
    <property type="evidence" value="ECO:0007669"/>
    <property type="project" value="UniProtKB-KW"/>
</dbReference>
<proteinExistence type="predicted"/>
<dbReference type="GO" id="GO:0032259">
    <property type="term" value="P:methylation"/>
    <property type="evidence" value="ECO:0007669"/>
    <property type="project" value="UniProtKB-KW"/>
</dbReference>
<dbReference type="Gene3D" id="3.40.50.150">
    <property type="entry name" value="Vaccinia Virus protein VP39"/>
    <property type="match status" value="1"/>
</dbReference>
<evidence type="ECO:0000259" key="1">
    <source>
        <dbReference type="Pfam" id="PF13649"/>
    </source>
</evidence>
<dbReference type="InterPro" id="IPR036390">
    <property type="entry name" value="WH_DNA-bd_sf"/>
</dbReference>
<dbReference type="InterPro" id="IPR053173">
    <property type="entry name" value="SAM-binding_MTase"/>
</dbReference>
<comment type="caution">
    <text evidence="3">The sequence shown here is derived from an EMBL/GenBank/DDBJ whole genome shotgun (WGS) entry which is preliminary data.</text>
</comment>
<dbReference type="InterPro" id="IPR036388">
    <property type="entry name" value="WH-like_DNA-bd_sf"/>
</dbReference>
<dbReference type="AlphaFoldDB" id="A0A2T0TPT5"/>
<dbReference type="Pfam" id="PF13649">
    <property type="entry name" value="Methyltransf_25"/>
    <property type="match status" value="1"/>
</dbReference>
<dbReference type="InterPro" id="IPR048711">
    <property type="entry name" value="WHD_Rv2258c"/>
</dbReference>
<name>A0A2T0TPT5_9ACTN</name>
<dbReference type="CDD" id="cd02440">
    <property type="entry name" value="AdoMet_MTases"/>
    <property type="match status" value="1"/>
</dbReference>
<keyword evidence="3" id="KW-0489">Methyltransferase</keyword>
<dbReference type="InterPro" id="IPR029063">
    <property type="entry name" value="SAM-dependent_MTases_sf"/>
</dbReference>
<reference evidence="3 4" key="1">
    <citation type="submission" date="2018-03" db="EMBL/GenBank/DDBJ databases">
        <title>Genomic Encyclopedia of Archaeal and Bacterial Type Strains, Phase II (KMG-II): from individual species to whole genera.</title>
        <authorList>
            <person name="Goeker M."/>
        </authorList>
    </citation>
    <scope>NUCLEOTIDE SEQUENCE [LARGE SCALE GENOMIC DNA]</scope>
    <source>
        <strain evidence="3 4">DSM 45416</strain>
    </source>
</reference>
<dbReference type="EMBL" id="PVTG01000012">
    <property type="protein sequence ID" value="PRY47734.1"/>
    <property type="molecule type" value="Genomic_DNA"/>
</dbReference>
<dbReference type="SUPFAM" id="SSF46785">
    <property type="entry name" value="Winged helix' DNA-binding domain"/>
    <property type="match status" value="1"/>
</dbReference>
<dbReference type="SUPFAM" id="SSF53335">
    <property type="entry name" value="S-adenosyl-L-methionine-dependent methyltransferases"/>
    <property type="match status" value="1"/>
</dbReference>
<dbReference type="Gene3D" id="1.10.10.10">
    <property type="entry name" value="Winged helix-like DNA-binding domain superfamily/Winged helix DNA-binding domain"/>
    <property type="match status" value="1"/>
</dbReference>
<evidence type="ECO:0000313" key="4">
    <source>
        <dbReference type="Proteomes" id="UP000239210"/>
    </source>
</evidence>
<protein>
    <submittedName>
        <fullName evidence="3">Methyltransferase family protein</fullName>
    </submittedName>
</protein>
<dbReference type="RefSeq" id="WP_106279319.1">
    <property type="nucleotide sequence ID" value="NZ_PVTG01000012.1"/>
</dbReference>
<dbReference type="InterPro" id="IPR041698">
    <property type="entry name" value="Methyltransf_25"/>
</dbReference>
<organism evidence="3 4">
    <name type="scientific">Geodermatophilus tzadiensis</name>
    <dbReference type="NCBI Taxonomy" id="1137988"/>
    <lineage>
        <taxon>Bacteria</taxon>
        <taxon>Bacillati</taxon>
        <taxon>Actinomycetota</taxon>
        <taxon>Actinomycetes</taxon>
        <taxon>Geodermatophilales</taxon>
        <taxon>Geodermatophilaceae</taxon>
        <taxon>Geodermatophilus</taxon>
    </lineage>
</organism>
<dbReference type="PANTHER" id="PTHR45128:SF2">
    <property type="entry name" value="METHYLTRANSFERASE DOMAIN-CONTAINING PROTEIN"/>
    <property type="match status" value="1"/>
</dbReference>
<dbReference type="PANTHER" id="PTHR45128">
    <property type="entry name" value="METHYLTRANSFERASE TYPE 11"/>
    <property type="match status" value="1"/>
</dbReference>
<dbReference type="Proteomes" id="UP000239210">
    <property type="component" value="Unassembled WGS sequence"/>
</dbReference>
<accession>A0A2T0TPT5</accession>
<feature type="domain" description="Methyltransferase" evidence="1">
    <location>
        <begin position="188"/>
        <end position="283"/>
    </location>
</feature>
<dbReference type="Pfam" id="PF21320">
    <property type="entry name" value="WHD_Rv2258c"/>
    <property type="match status" value="1"/>
</dbReference>
<dbReference type="OrthoDB" id="9801363at2"/>
<gene>
    <name evidence="3" type="ORF">LY71_11291</name>
</gene>
<evidence type="ECO:0000259" key="2">
    <source>
        <dbReference type="Pfam" id="PF21320"/>
    </source>
</evidence>
<sequence length="367" mass="38991">MTTTTETPTETPTADATTALADRLLEAVTAGLELAAVHLGSELGWYRALADAPATAPELAARTGTDARYAREWLEQQAVTGILTVDDVAAAPDERRYALPEAHRPVLVDRDDLAYTPPFVHAALVFTRQVPRLLEVYRSGGGLSWAEMGDARDAQAAANRAYFLGPMAAQDLPAVPGVDEALRAGGRVADVGCGMGWSAIGIARAYPAARVDGFDVDEPSVEQARRNAEEHGVADRVRFTTADAAQAGEPGGYDLVTAFECVHDLADPVAVLAAMRRMVRPDGTVLVVDEPVAERFTAPGDGVERLMYGYSLTCCLPDGLSTRPSAGTGTVMRPETLAGYARAAGFTGVDVLSVAHDLFRFYRLRTG</sequence>
<keyword evidence="3" id="KW-0808">Transferase</keyword>